<dbReference type="EMBL" id="JAUSZT010000003">
    <property type="protein sequence ID" value="MDQ0998355.1"/>
    <property type="molecule type" value="Genomic_DNA"/>
</dbReference>
<comment type="caution">
    <text evidence="3">The sequence shown here is derived from an EMBL/GenBank/DDBJ whole genome shotgun (WGS) entry which is preliminary data.</text>
</comment>
<evidence type="ECO:0000313" key="3">
    <source>
        <dbReference type="EMBL" id="MDQ0998355.1"/>
    </source>
</evidence>
<reference evidence="3 4" key="1">
    <citation type="submission" date="2023-07" db="EMBL/GenBank/DDBJ databases">
        <title>Comparative genomics of wheat-associated soil bacteria to identify genetic determinants of phenazine resistance.</title>
        <authorList>
            <person name="Mouncey N."/>
        </authorList>
    </citation>
    <scope>NUCLEOTIDE SEQUENCE [LARGE SCALE GENOMIC DNA]</scope>
    <source>
        <strain evidence="3 4">W4I11</strain>
    </source>
</reference>
<dbReference type="Pfam" id="PF07486">
    <property type="entry name" value="Hydrolase_2"/>
    <property type="match status" value="1"/>
</dbReference>
<organism evidence="3 4">
    <name type="scientific">Phyllobacterium ifriqiyense</name>
    <dbReference type="NCBI Taxonomy" id="314238"/>
    <lineage>
        <taxon>Bacteria</taxon>
        <taxon>Pseudomonadati</taxon>
        <taxon>Pseudomonadota</taxon>
        <taxon>Alphaproteobacteria</taxon>
        <taxon>Hyphomicrobiales</taxon>
        <taxon>Phyllobacteriaceae</taxon>
        <taxon>Phyllobacterium</taxon>
    </lineage>
</organism>
<dbReference type="RefSeq" id="WP_370878808.1">
    <property type="nucleotide sequence ID" value="NZ_JAUSZT010000003.1"/>
</dbReference>
<dbReference type="InterPro" id="IPR042047">
    <property type="entry name" value="SleB_dom1"/>
</dbReference>
<evidence type="ECO:0000256" key="1">
    <source>
        <dbReference type="SAM" id="Phobius"/>
    </source>
</evidence>
<keyword evidence="4" id="KW-1185">Reference proteome</keyword>
<feature type="transmembrane region" description="Helical" evidence="1">
    <location>
        <begin position="27"/>
        <end position="47"/>
    </location>
</feature>
<keyword evidence="1" id="KW-0472">Membrane</keyword>
<sequence>MRFYKVLRDSSARRKGQPFSKQANRKYLGPVLIGAAIYLLSPTVVAYQDMASLLSGSESGQGRWSSYLEKSPAGSVQKANMSFVDRIATGSIPASGANAPGIGSVAINGSSKALGATPDEARINRAEKQGRIVSISKKAPPKAFSAGSILQRQSMIIRPTHGIEVDMAFAKPKIAGKEIEIALAFHNRSPEKIEPDAPMLASLINNDKPDVLALGYAPAAPDYSKTSPFDSILAEPKQAGRFIPQLGKGDHDWLATPLPPIVFTAAEQKCLATGIYFEARSESVKGQAAVAQVILNRVRNPAYPKTICNVVYQNDDWINRCQFSFACEGRKLHVTEPKQWKVAQEIAMAVTSGRIFLPEIGSATHYHATYVRANWAHTMKRIDKIGQHIFYRTYGGGWI</sequence>
<name>A0ABU0SCB8_9HYPH</name>
<protein>
    <submittedName>
        <fullName evidence="3">Spore germination cell wall hydrolase CwlJ-like protein</fullName>
    </submittedName>
</protein>
<dbReference type="Gene3D" id="1.10.10.2520">
    <property type="entry name" value="Cell wall hydrolase SleB, domain 1"/>
    <property type="match status" value="1"/>
</dbReference>
<keyword evidence="1" id="KW-1133">Transmembrane helix</keyword>
<evidence type="ECO:0000259" key="2">
    <source>
        <dbReference type="Pfam" id="PF07486"/>
    </source>
</evidence>
<dbReference type="InterPro" id="IPR011105">
    <property type="entry name" value="Cell_wall_hydrolase_SleB"/>
</dbReference>
<feature type="domain" description="Cell wall hydrolase SleB" evidence="2">
    <location>
        <begin position="281"/>
        <end position="391"/>
    </location>
</feature>
<gene>
    <name evidence="3" type="ORF">QFZ34_003537</name>
</gene>
<keyword evidence="1" id="KW-0812">Transmembrane</keyword>
<evidence type="ECO:0000313" key="4">
    <source>
        <dbReference type="Proteomes" id="UP001237780"/>
    </source>
</evidence>
<accession>A0ABU0SCB8</accession>
<proteinExistence type="predicted"/>
<dbReference type="Proteomes" id="UP001237780">
    <property type="component" value="Unassembled WGS sequence"/>
</dbReference>